<accession>U3A4Y3</accession>
<organism evidence="1 2">
    <name type="scientific">Halarchaeum acidiphilum MH1-52-1</name>
    <dbReference type="NCBI Taxonomy" id="1261545"/>
    <lineage>
        <taxon>Archaea</taxon>
        <taxon>Methanobacteriati</taxon>
        <taxon>Methanobacteriota</taxon>
        <taxon>Stenosarchaea group</taxon>
        <taxon>Halobacteria</taxon>
        <taxon>Halobacteriales</taxon>
        <taxon>Halobacteriaceae</taxon>
    </lineage>
</organism>
<name>U3A4Y3_9EURY</name>
<dbReference type="RefSeq" id="WP_020222472.1">
    <property type="nucleotide sequence ID" value="NZ_BANO01000242.1"/>
</dbReference>
<keyword evidence="2" id="KW-1185">Reference proteome</keyword>
<protein>
    <submittedName>
        <fullName evidence="1">Uncharacterized protein</fullName>
    </submittedName>
</protein>
<evidence type="ECO:0000313" key="2">
    <source>
        <dbReference type="Proteomes" id="UP000016986"/>
    </source>
</evidence>
<sequence>MHESIARFVDDAREHLGDDLQAVVYGDVEEKEYSVAYARTGFGERQEIEEVSNVVEEHTLERIEVPYQESLHPTLGDLEVTIRVYEEGINVLGWGWNGESSLVVVYLDRDASALPWIVEQIEAFGE</sequence>
<proteinExistence type="predicted"/>
<dbReference type="InterPro" id="IPR055944">
    <property type="entry name" value="DUF7522"/>
</dbReference>
<comment type="caution">
    <text evidence="1">The sequence shown here is derived from an EMBL/GenBank/DDBJ whole genome shotgun (WGS) entry which is preliminary data.</text>
</comment>
<dbReference type="Pfam" id="PF24366">
    <property type="entry name" value="DUF7522"/>
    <property type="match status" value="1"/>
</dbReference>
<dbReference type="eggNOG" id="ENOG502N60V">
    <property type="taxonomic scope" value="Archaea"/>
</dbReference>
<dbReference type="AlphaFoldDB" id="U3A4Y3"/>
<dbReference type="Proteomes" id="UP000016986">
    <property type="component" value="Unassembled WGS sequence"/>
</dbReference>
<gene>
    <name evidence="1" type="ORF">MBEHAL_1464</name>
</gene>
<evidence type="ECO:0000313" key="1">
    <source>
        <dbReference type="EMBL" id="GAD52704.1"/>
    </source>
</evidence>
<dbReference type="OrthoDB" id="264301at2157"/>
<reference evidence="1 2" key="1">
    <citation type="submission" date="2013-09" db="EMBL/GenBank/DDBJ databases">
        <title>Whole genome sequencing of Halarchaeum acidiphilum strain MH1-52-1.</title>
        <authorList>
            <person name="Shimane Y."/>
            <person name="Minegishi H."/>
            <person name="Nishi S."/>
            <person name="Echigo A."/>
            <person name="Shuto A."/>
            <person name="Konishi M."/>
            <person name="Ito T."/>
            <person name="Ohkuma M."/>
            <person name="Ohta Y."/>
            <person name="Nagano Y."/>
            <person name="Tsubouchi T."/>
            <person name="Mori K."/>
            <person name="Usui K."/>
            <person name="Kamekura M."/>
            <person name="Usami R."/>
            <person name="Takaki Y."/>
            <person name="Hatada Y."/>
        </authorList>
    </citation>
    <scope>NUCLEOTIDE SEQUENCE [LARGE SCALE GENOMIC DNA]</scope>
    <source>
        <strain evidence="1 2">JCM 16109</strain>
    </source>
</reference>
<dbReference type="EMBL" id="BATA01000032">
    <property type="protein sequence ID" value="GAD52704.1"/>
    <property type="molecule type" value="Genomic_DNA"/>
</dbReference>